<dbReference type="GO" id="GO:0006508">
    <property type="term" value="P:proteolysis"/>
    <property type="evidence" value="ECO:0007669"/>
    <property type="project" value="UniProtKB-KW"/>
</dbReference>
<dbReference type="InterPro" id="IPR007863">
    <property type="entry name" value="Peptidase_M16_C"/>
</dbReference>
<keyword evidence="4" id="KW-0645">Protease</keyword>
<dbReference type="AlphaFoldDB" id="A0AA35XE95"/>
<gene>
    <name evidence="4" type="ORF">GBAR_LOCUS26349</name>
</gene>
<comment type="function">
    <text evidence="1">Substrate recognition and binding subunit of the essential mitochondrial processing protease (MPP), which cleaves the mitochondrial sequence off newly imported precursors proteins.</text>
</comment>
<dbReference type="PANTHER" id="PTHR11851">
    <property type="entry name" value="METALLOPROTEASE"/>
    <property type="match status" value="1"/>
</dbReference>
<evidence type="ECO:0000313" key="5">
    <source>
        <dbReference type="Proteomes" id="UP001174909"/>
    </source>
</evidence>
<dbReference type="Gene3D" id="3.30.830.10">
    <property type="entry name" value="Metalloenzyme, LuxS/M16 peptidase-like"/>
    <property type="match status" value="1"/>
</dbReference>
<comment type="caution">
    <text evidence="4">The sequence shown here is derived from an EMBL/GenBank/DDBJ whole genome shotgun (WGS) entry which is preliminary data.</text>
</comment>
<reference evidence="4" key="1">
    <citation type="submission" date="2023-03" db="EMBL/GenBank/DDBJ databases">
        <authorList>
            <person name="Steffen K."/>
            <person name="Cardenas P."/>
        </authorList>
    </citation>
    <scope>NUCLEOTIDE SEQUENCE</scope>
</reference>
<keyword evidence="4" id="KW-0378">Hydrolase</keyword>
<dbReference type="InterPro" id="IPR011249">
    <property type="entry name" value="Metalloenz_LuxS/M16"/>
</dbReference>
<evidence type="ECO:0000259" key="3">
    <source>
        <dbReference type="Pfam" id="PF05193"/>
    </source>
</evidence>
<dbReference type="GO" id="GO:0046872">
    <property type="term" value="F:metal ion binding"/>
    <property type="evidence" value="ECO:0007669"/>
    <property type="project" value="InterPro"/>
</dbReference>
<dbReference type="EMBL" id="CASHTH010003669">
    <property type="protein sequence ID" value="CAI8047637.1"/>
    <property type="molecule type" value="Genomic_DNA"/>
</dbReference>
<comment type="similarity">
    <text evidence="2">Belongs to the peptidase M16 family.</text>
</comment>
<evidence type="ECO:0000256" key="1">
    <source>
        <dbReference type="ARBA" id="ARBA00002123"/>
    </source>
</evidence>
<organism evidence="4 5">
    <name type="scientific">Geodia barretti</name>
    <name type="common">Barrett's horny sponge</name>
    <dbReference type="NCBI Taxonomy" id="519541"/>
    <lineage>
        <taxon>Eukaryota</taxon>
        <taxon>Metazoa</taxon>
        <taxon>Porifera</taxon>
        <taxon>Demospongiae</taxon>
        <taxon>Heteroscleromorpha</taxon>
        <taxon>Tetractinellida</taxon>
        <taxon>Astrophorina</taxon>
        <taxon>Geodiidae</taxon>
        <taxon>Geodia</taxon>
    </lineage>
</organism>
<dbReference type="InterPro" id="IPR050361">
    <property type="entry name" value="MPP/UQCRC_Complex"/>
</dbReference>
<protein>
    <submittedName>
        <fullName evidence="4">Uncharacterized zinc protease SCO5738</fullName>
    </submittedName>
</protein>
<evidence type="ECO:0000256" key="2">
    <source>
        <dbReference type="ARBA" id="ARBA00007261"/>
    </source>
</evidence>
<name>A0AA35XE95_GEOBA</name>
<keyword evidence="5" id="KW-1185">Reference proteome</keyword>
<dbReference type="SUPFAM" id="SSF63411">
    <property type="entry name" value="LuxS/MPP-like metallohydrolase"/>
    <property type="match status" value="1"/>
</dbReference>
<proteinExistence type="inferred from homology"/>
<dbReference type="PANTHER" id="PTHR11851:SF49">
    <property type="entry name" value="MITOCHONDRIAL-PROCESSING PEPTIDASE SUBUNIT ALPHA"/>
    <property type="match status" value="1"/>
</dbReference>
<accession>A0AA35XE95</accession>
<dbReference type="Proteomes" id="UP001174909">
    <property type="component" value="Unassembled WGS sequence"/>
</dbReference>
<feature type="domain" description="Peptidase M16 C-terminal" evidence="3">
    <location>
        <begin position="42"/>
        <end position="152"/>
    </location>
</feature>
<dbReference type="Pfam" id="PF05193">
    <property type="entry name" value="Peptidase_M16_C"/>
    <property type="match status" value="1"/>
</dbReference>
<evidence type="ECO:0000313" key="4">
    <source>
        <dbReference type="EMBL" id="CAI8047637.1"/>
    </source>
</evidence>
<dbReference type="GO" id="GO:0008233">
    <property type="term" value="F:peptidase activity"/>
    <property type="evidence" value="ECO:0007669"/>
    <property type="project" value="UniProtKB-KW"/>
</dbReference>
<sequence>MVFKGTERRPDPVDISAQIESTGGMINAGTEQERLTVYWCKLRLEYKKTEQLHLSIALPGLALDDPDIYALDLLSVILGEGMSSRLFVELRENRGLAYDVHSGVSHFRDTGAFIISAGVDPASAYEAGPAILEQVASVRDSIDEREVERAKQLVAGRLMLRMEDTRAVSAWMGSQEMVRGEMLDVDHVVQRVEAVTSEDLCAEWLPRIWSMTTSTLRSWGHAGAISACRGS</sequence>